<dbReference type="EMBL" id="JAHRIO010060016">
    <property type="protein sequence ID" value="MEQ2177218.1"/>
    <property type="molecule type" value="Genomic_DNA"/>
</dbReference>
<accession>A0ABV0P0Q8</accession>
<proteinExistence type="predicted"/>
<reference evidence="2 3" key="1">
    <citation type="submission" date="2021-06" db="EMBL/GenBank/DDBJ databases">
        <authorList>
            <person name="Palmer J.M."/>
        </authorList>
    </citation>
    <scope>NUCLEOTIDE SEQUENCE [LARGE SCALE GENOMIC DNA]</scope>
    <source>
        <strain evidence="2 3">GA_2019</strain>
        <tissue evidence="2">Muscle</tissue>
    </source>
</reference>
<comment type="caution">
    <text evidence="2">The sequence shown here is derived from an EMBL/GenBank/DDBJ whole genome shotgun (WGS) entry which is preliminary data.</text>
</comment>
<gene>
    <name evidence="2" type="ORF">GOODEAATRI_001492</name>
</gene>
<keyword evidence="3" id="KW-1185">Reference proteome</keyword>
<dbReference type="Proteomes" id="UP001476798">
    <property type="component" value="Unassembled WGS sequence"/>
</dbReference>
<sequence>MPGKVQEAGELPSGRNPETESRDASALVSRTRMQRGCDCILSSCQRQPQKPLVCFVRLIAPVVLSQSSATQTANRLTPCSSLQMHQAQHPARPEIMDMDSALILLCKWAEQMTSSFALTWGDFTTKDNYMIFLLTTRWCSCSS</sequence>
<protein>
    <submittedName>
        <fullName evidence="2">Uncharacterized protein</fullName>
    </submittedName>
</protein>
<evidence type="ECO:0000256" key="1">
    <source>
        <dbReference type="SAM" id="MobiDB-lite"/>
    </source>
</evidence>
<name>A0ABV0P0Q8_9TELE</name>
<organism evidence="2 3">
    <name type="scientific">Goodea atripinnis</name>
    <dbReference type="NCBI Taxonomy" id="208336"/>
    <lineage>
        <taxon>Eukaryota</taxon>
        <taxon>Metazoa</taxon>
        <taxon>Chordata</taxon>
        <taxon>Craniata</taxon>
        <taxon>Vertebrata</taxon>
        <taxon>Euteleostomi</taxon>
        <taxon>Actinopterygii</taxon>
        <taxon>Neopterygii</taxon>
        <taxon>Teleostei</taxon>
        <taxon>Neoteleostei</taxon>
        <taxon>Acanthomorphata</taxon>
        <taxon>Ovalentaria</taxon>
        <taxon>Atherinomorphae</taxon>
        <taxon>Cyprinodontiformes</taxon>
        <taxon>Goodeidae</taxon>
        <taxon>Goodea</taxon>
    </lineage>
</organism>
<evidence type="ECO:0000313" key="3">
    <source>
        <dbReference type="Proteomes" id="UP001476798"/>
    </source>
</evidence>
<feature type="region of interest" description="Disordered" evidence="1">
    <location>
        <begin position="1"/>
        <end position="29"/>
    </location>
</feature>
<evidence type="ECO:0000313" key="2">
    <source>
        <dbReference type="EMBL" id="MEQ2177218.1"/>
    </source>
</evidence>